<keyword evidence="3" id="KW-1185">Reference proteome</keyword>
<evidence type="ECO:0000313" key="3">
    <source>
        <dbReference type="Proteomes" id="UP001346877"/>
    </source>
</evidence>
<name>A0ABZ1PPW6_9ACTN</name>
<evidence type="ECO:0000259" key="1">
    <source>
        <dbReference type="Pfam" id="PF13569"/>
    </source>
</evidence>
<feature type="domain" description="DUF4132" evidence="1">
    <location>
        <begin position="23"/>
        <end position="206"/>
    </location>
</feature>
<sequence>MAVAGGYEVTLRRGAVVCRNSAGEELRSVPRTVRGDPVVTGLEQLAEWLEQHGRDCRADVERWMIRSLPIPTITLAEVWADEAWRAALTDLVVAGLNEDDSWDPDAVGFLRDVDGNGVGVVNRDGESVRLSADRVLIPHPVLLADLDDLRALAADLIVTQPVDQLFRETWQRPTSLDPAAMSVDDFAGGRFDELRDLLARAASLGYPVQGGYAFCRIFEGGENVAACSWVGSDHPENEAETGSLVFSDGTGTYRPLTAVGPVAWSEGMRMAAALYAGRVLETSEEQQ</sequence>
<proteinExistence type="predicted"/>
<dbReference type="EMBL" id="CP107941">
    <property type="protein sequence ID" value="WUI86042.1"/>
    <property type="molecule type" value="Genomic_DNA"/>
</dbReference>
<dbReference type="Proteomes" id="UP001346877">
    <property type="component" value="Chromosome"/>
</dbReference>
<reference evidence="2 3" key="1">
    <citation type="submission" date="2022-10" db="EMBL/GenBank/DDBJ databases">
        <title>The complete genomes of actinobacterial strains from the NBC collection.</title>
        <authorList>
            <person name="Joergensen T.S."/>
            <person name="Alvarez Arevalo M."/>
            <person name="Sterndorff E.B."/>
            <person name="Faurdal D."/>
            <person name="Vuksanovic O."/>
            <person name="Mourched A.-S."/>
            <person name="Charusanti P."/>
            <person name="Shaw S."/>
            <person name="Blin K."/>
            <person name="Weber T."/>
        </authorList>
    </citation>
    <scope>NUCLEOTIDE SEQUENCE [LARGE SCALE GENOMIC DNA]</scope>
    <source>
        <strain evidence="2 3">NBC_00396</strain>
    </source>
</reference>
<evidence type="ECO:0000313" key="2">
    <source>
        <dbReference type="EMBL" id="WUI86042.1"/>
    </source>
</evidence>
<dbReference type="Pfam" id="PF13569">
    <property type="entry name" value="DUF4132"/>
    <property type="match status" value="1"/>
</dbReference>
<accession>A0ABZ1PPW6</accession>
<dbReference type="InterPro" id="IPR025406">
    <property type="entry name" value="DUF4132"/>
</dbReference>
<gene>
    <name evidence="2" type="ORF">OG375_18345</name>
</gene>
<organism evidence="2 3">
    <name type="scientific">Micromonospora zamorensis</name>
    <dbReference type="NCBI Taxonomy" id="709883"/>
    <lineage>
        <taxon>Bacteria</taxon>
        <taxon>Bacillati</taxon>
        <taxon>Actinomycetota</taxon>
        <taxon>Actinomycetes</taxon>
        <taxon>Micromonosporales</taxon>
        <taxon>Micromonosporaceae</taxon>
        <taxon>Micromonospora</taxon>
    </lineage>
</organism>
<protein>
    <submittedName>
        <fullName evidence="2">DUF4132 domain-containing protein</fullName>
    </submittedName>
</protein>
<dbReference type="RefSeq" id="WP_328376419.1">
    <property type="nucleotide sequence ID" value="NZ_CP107936.1"/>
</dbReference>